<evidence type="ECO:0000259" key="6">
    <source>
        <dbReference type="Pfam" id="PF08159"/>
    </source>
</evidence>
<feature type="region of interest" description="Disordered" evidence="5">
    <location>
        <begin position="92"/>
        <end position="167"/>
    </location>
</feature>
<feature type="compositionally biased region" description="Acidic residues" evidence="5">
    <location>
        <begin position="136"/>
        <end position="147"/>
    </location>
</feature>
<sequence length="637" mass="72052">MAPKDSSGKVSDPRFASVHNDPRFVRPKKRDRKVGIDKRFSQMLSDKDFSTNAKVDRYGRKLDGKKASKELENLYELEKSDEESAVKPTATEFTAFDDEDAAQDVDLDENESDEDSSEVESVKFDPARGEGNISSSDDEDDLPEDAPIDGRDLIDPEPDRENIPQGEVTSRFAVVNLDWDNLHAEDLFVTMNSFKSALGSVQKVSIFPSEFGKERMAKEDTAGPPQNIFGVDGEDDDRPINAKTIVKESLGEEFDMAKLRQYQLDRLRYYYAIVECDSPATAKHIYDNCDGAEFEASANFFDLRFVPDGEDFTDEPRETCTSLPELYEPNEFVTDALQHSKVKLTWDNDDPKKAQFAKKAFSKAEMDDMELKAYLASSDSEDGEDATALKSKWKALLKAGEDSDEEEKPSGDMEITFSAGLSTNQKDNDEVDPENETTIEKYKRKDAEKKQRRRENKGLAAGTEEKVDLGFDDPFFSEAPSKSKKKEAKPTVDREKEAKEKAELDLLVMDDKDTDGRDHFDLKNILRSEKQAGKKRHRRSKKEEPREGLQDDFDIDVKDPRFAAAFDNENHHFALDPTSSQFKKTKAMSKILEARRNKSNKSDTAIELKSGRDRQKKRKADGVDDLVRSVKAKSGRA</sequence>
<dbReference type="AlphaFoldDB" id="R4XD16"/>
<feature type="region of interest" description="Disordered" evidence="5">
    <location>
        <begin position="400"/>
        <end position="554"/>
    </location>
</feature>
<feature type="domain" description="NUC153" evidence="6">
    <location>
        <begin position="559"/>
        <end position="588"/>
    </location>
</feature>
<feature type="compositionally biased region" description="Basic and acidic residues" evidence="5">
    <location>
        <begin position="488"/>
        <end position="532"/>
    </location>
</feature>
<dbReference type="Pfam" id="PF25121">
    <property type="entry name" value="RRM_ESF1"/>
    <property type="match status" value="1"/>
</dbReference>
<dbReference type="EMBL" id="CAHR02000029">
    <property type="protein sequence ID" value="CCG81215.1"/>
    <property type="molecule type" value="Genomic_DNA"/>
</dbReference>
<reference evidence="8 9" key="1">
    <citation type="journal article" date="2013" name="MBio">
        <title>Genome sequencing of the plant pathogen Taphrina deformans, the causal agent of peach leaf curl.</title>
        <authorList>
            <person name="Cisse O.H."/>
            <person name="Almeida J.M.G.C.F."/>
            <person name="Fonseca A."/>
            <person name="Kumar A.A."/>
            <person name="Salojaervi J."/>
            <person name="Overmyer K."/>
            <person name="Hauser P.M."/>
            <person name="Pagni M."/>
        </authorList>
    </citation>
    <scope>NUCLEOTIDE SEQUENCE [LARGE SCALE GENOMIC DNA]</scope>
    <source>
        <strain evidence="9">PYCC 5710 / ATCC 11124 / CBS 356.35 / IMI 108563 / JCM 9778 / NBRC 8474</strain>
    </source>
</reference>
<name>R4XD16_TAPDE</name>
<dbReference type="PANTHER" id="PTHR12202">
    <property type="entry name" value="ESF1 HOMOLOG"/>
    <property type="match status" value="1"/>
</dbReference>
<dbReference type="GO" id="GO:0005730">
    <property type="term" value="C:nucleolus"/>
    <property type="evidence" value="ECO:0007669"/>
    <property type="project" value="UniProtKB-SubCell"/>
</dbReference>
<feature type="domain" description="ESF1 RRM" evidence="7">
    <location>
        <begin position="169"/>
        <end position="321"/>
    </location>
</feature>
<dbReference type="eggNOG" id="KOG2318">
    <property type="taxonomic scope" value="Eukaryota"/>
</dbReference>
<evidence type="ECO:0000259" key="7">
    <source>
        <dbReference type="Pfam" id="PF25121"/>
    </source>
</evidence>
<evidence type="ECO:0000313" key="9">
    <source>
        <dbReference type="Proteomes" id="UP000013776"/>
    </source>
</evidence>
<dbReference type="PANTHER" id="PTHR12202:SF0">
    <property type="entry name" value="ESF1 HOMOLOG"/>
    <property type="match status" value="1"/>
</dbReference>
<comment type="subcellular location">
    <subcellularLocation>
        <location evidence="1">Nucleus</location>
        <location evidence="1">Nucleolus</location>
    </subcellularLocation>
</comment>
<keyword evidence="9" id="KW-1185">Reference proteome</keyword>
<dbReference type="OrthoDB" id="431825at2759"/>
<dbReference type="Pfam" id="PF08159">
    <property type="entry name" value="NUC153"/>
    <property type="match status" value="1"/>
</dbReference>
<protein>
    <submittedName>
        <fullName evidence="8">Pre-rRNA-processing protein esf1</fullName>
    </submittedName>
</protein>
<dbReference type="STRING" id="1097556.R4XD16"/>
<feature type="compositionally biased region" description="Basic and acidic residues" evidence="5">
    <location>
        <begin position="593"/>
        <end position="613"/>
    </location>
</feature>
<proteinExistence type="inferred from homology"/>
<dbReference type="InterPro" id="IPR056750">
    <property type="entry name" value="RRM_ESF1"/>
</dbReference>
<feature type="compositionally biased region" description="Basic and acidic residues" evidence="5">
    <location>
        <begin position="148"/>
        <end position="162"/>
    </location>
</feature>
<dbReference type="Proteomes" id="UP000013776">
    <property type="component" value="Unassembled WGS sequence"/>
</dbReference>
<feature type="compositionally biased region" description="Acidic residues" evidence="5">
    <location>
        <begin position="95"/>
        <end position="118"/>
    </location>
</feature>
<dbReference type="GO" id="GO:0003723">
    <property type="term" value="F:RNA binding"/>
    <property type="evidence" value="ECO:0007669"/>
    <property type="project" value="TreeGrafter"/>
</dbReference>
<evidence type="ECO:0000256" key="3">
    <source>
        <dbReference type="ARBA" id="ARBA00023054"/>
    </source>
</evidence>
<comment type="similarity">
    <text evidence="2">Belongs to the ESF1 family.</text>
</comment>
<evidence type="ECO:0000256" key="5">
    <source>
        <dbReference type="SAM" id="MobiDB-lite"/>
    </source>
</evidence>
<keyword evidence="3" id="KW-0175">Coiled coil</keyword>
<keyword evidence="4" id="KW-0539">Nucleus</keyword>
<comment type="caution">
    <text evidence="8">The sequence shown here is derived from an EMBL/GenBank/DDBJ whole genome shotgun (WGS) entry which is preliminary data.</text>
</comment>
<organism evidence="8 9">
    <name type="scientific">Taphrina deformans (strain PYCC 5710 / ATCC 11124 / CBS 356.35 / IMI 108563 / JCM 9778 / NBRC 8474)</name>
    <name type="common">Peach leaf curl fungus</name>
    <name type="synonym">Lalaria deformans</name>
    <dbReference type="NCBI Taxonomy" id="1097556"/>
    <lineage>
        <taxon>Eukaryota</taxon>
        <taxon>Fungi</taxon>
        <taxon>Dikarya</taxon>
        <taxon>Ascomycota</taxon>
        <taxon>Taphrinomycotina</taxon>
        <taxon>Taphrinomycetes</taxon>
        <taxon>Taphrinales</taxon>
        <taxon>Taphrinaceae</taxon>
        <taxon>Taphrina</taxon>
    </lineage>
</organism>
<gene>
    <name evidence="8" type="ORF">TAPDE_000934</name>
</gene>
<dbReference type="InterPro" id="IPR012580">
    <property type="entry name" value="NUC153"/>
</dbReference>
<evidence type="ECO:0000256" key="4">
    <source>
        <dbReference type="ARBA" id="ARBA00023242"/>
    </source>
</evidence>
<dbReference type="InterPro" id="IPR039754">
    <property type="entry name" value="Esf1"/>
</dbReference>
<accession>R4XD16</accession>
<feature type="compositionally biased region" description="Basic and acidic residues" evidence="5">
    <location>
        <begin position="541"/>
        <end position="554"/>
    </location>
</feature>
<feature type="region of interest" description="Disordered" evidence="5">
    <location>
        <begin position="593"/>
        <end position="637"/>
    </location>
</feature>
<evidence type="ECO:0000256" key="2">
    <source>
        <dbReference type="ARBA" id="ARBA00009087"/>
    </source>
</evidence>
<feature type="compositionally biased region" description="Basic and acidic residues" evidence="5">
    <location>
        <begin position="438"/>
        <end position="449"/>
    </location>
</feature>
<dbReference type="VEuPathDB" id="FungiDB:TAPDE_000934"/>
<feature type="region of interest" description="Disordered" evidence="5">
    <location>
        <begin position="215"/>
        <end position="235"/>
    </location>
</feature>
<dbReference type="GO" id="GO:0006364">
    <property type="term" value="P:rRNA processing"/>
    <property type="evidence" value="ECO:0007669"/>
    <property type="project" value="InterPro"/>
</dbReference>
<evidence type="ECO:0000313" key="8">
    <source>
        <dbReference type="EMBL" id="CCG81215.1"/>
    </source>
</evidence>
<evidence type="ECO:0000256" key="1">
    <source>
        <dbReference type="ARBA" id="ARBA00004604"/>
    </source>
</evidence>
<feature type="region of interest" description="Disordered" evidence="5">
    <location>
        <begin position="1"/>
        <end position="37"/>
    </location>
</feature>